<sequence length="59" mass="6682">MMLIADTGPAPRHSEVGMKRSCRFVCAVNTLVIISWPRTMICVPIHAPMWKTESRKLLT</sequence>
<dbReference type="AlphaFoldDB" id="A0A0B2UXL8"/>
<evidence type="ECO:0000313" key="1">
    <source>
        <dbReference type="EMBL" id="KHN73822.1"/>
    </source>
</evidence>
<keyword evidence="2" id="KW-1185">Reference proteome</keyword>
<organism evidence="1 2">
    <name type="scientific">Toxocara canis</name>
    <name type="common">Canine roundworm</name>
    <dbReference type="NCBI Taxonomy" id="6265"/>
    <lineage>
        <taxon>Eukaryota</taxon>
        <taxon>Metazoa</taxon>
        <taxon>Ecdysozoa</taxon>
        <taxon>Nematoda</taxon>
        <taxon>Chromadorea</taxon>
        <taxon>Rhabditida</taxon>
        <taxon>Spirurina</taxon>
        <taxon>Ascaridomorpha</taxon>
        <taxon>Ascaridoidea</taxon>
        <taxon>Toxocaridae</taxon>
        <taxon>Toxocara</taxon>
    </lineage>
</organism>
<dbReference type="EMBL" id="JPKZ01003024">
    <property type="protein sequence ID" value="KHN73822.1"/>
    <property type="molecule type" value="Genomic_DNA"/>
</dbReference>
<gene>
    <name evidence="1" type="ORF">Tcan_10086</name>
</gene>
<evidence type="ECO:0000313" key="2">
    <source>
        <dbReference type="Proteomes" id="UP000031036"/>
    </source>
</evidence>
<proteinExistence type="predicted"/>
<dbReference type="Proteomes" id="UP000031036">
    <property type="component" value="Unassembled WGS sequence"/>
</dbReference>
<accession>A0A0B2UXL8</accession>
<comment type="caution">
    <text evidence="1">The sequence shown here is derived from an EMBL/GenBank/DDBJ whole genome shotgun (WGS) entry which is preliminary data.</text>
</comment>
<reference evidence="1 2" key="1">
    <citation type="submission" date="2014-11" db="EMBL/GenBank/DDBJ databases">
        <title>Genetic blueprint of the zoonotic pathogen Toxocara canis.</title>
        <authorList>
            <person name="Zhu X.-Q."/>
            <person name="Korhonen P.K."/>
            <person name="Cai H."/>
            <person name="Young N.D."/>
            <person name="Nejsum P."/>
            <person name="von Samson-Himmelstjerna G."/>
            <person name="Boag P.R."/>
            <person name="Tan P."/>
            <person name="Li Q."/>
            <person name="Min J."/>
            <person name="Yang Y."/>
            <person name="Wang X."/>
            <person name="Fang X."/>
            <person name="Hall R.S."/>
            <person name="Hofmann A."/>
            <person name="Sternberg P.W."/>
            <person name="Jex A.R."/>
            <person name="Gasser R.B."/>
        </authorList>
    </citation>
    <scope>NUCLEOTIDE SEQUENCE [LARGE SCALE GENOMIC DNA]</scope>
    <source>
        <strain evidence="1">PN_DK_2014</strain>
    </source>
</reference>
<protein>
    <submittedName>
        <fullName evidence="1">Uncharacterized protein</fullName>
    </submittedName>
</protein>
<name>A0A0B2UXL8_TOXCA</name>